<keyword evidence="3" id="KW-1185">Reference proteome</keyword>
<accession>A0A8D5JHV7</accession>
<evidence type="ECO:0000313" key="3">
    <source>
        <dbReference type="Proteomes" id="UP000826725"/>
    </source>
</evidence>
<evidence type="ECO:0000259" key="1">
    <source>
        <dbReference type="Pfam" id="PF21926"/>
    </source>
</evidence>
<protein>
    <recommendedName>
        <fullName evidence="1">N-acyl amino acid synthase FeeM catalytic core domain-containing protein</fullName>
    </recommendedName>
</protein>
<dbReference type="AlphaFoldDB" id="A0A8D5JHV7"/>
<evidence type="ECO:0000313" key="2">
    <source>
        <dbReference type="EMBL" id="BCL61954.1"/>
    </source>
</evidence>
<organism evidence="2 3">
    <name type="scientific">Desulfomarina profundi</name>
    <dbReference type="NCBI Taxonomy" id="2772557"/>
    <lineage>
        <taxon>Bacteria</taxon>
        <taxon>Pseudomonadati</taxon>
        <taxon>Thermodesulfobacteriota</taxon>
        <taxon>Desulfobulbia</taxon>
        <taxon>Desulfobulbales</taxon>
        <taxon>Desulfobulbaceae</taxon>
        <taxon>Desulfomarina</taxon>
    </lineage>
</organism>
<dbReference type="RefSeq" id="WP_228854360.1">
    <property type="nucleotide sequence ID" value="NZ_AP024086.1"/>
</dbReference>
<name>A0A8D5JHV7_9BACT</name>
<proteinExistence type="predicted"/>
<gene>
    <name evidence="2" type="ORF">DGMP_26470</name>
</gene>
<dbReference type="KEGG" id="dbk:DGMP_26470"/>
<feature type="domain" description="N-acyl amino acid synthase FeeM catalytic core" evidence="1">
    <location>
        <begin position="27"/>
        <end position="185"/>
    </location>
</feature>
<dbReference type="EMBL" id="AP024086">
    <property type="protein sequence ID" value="BCL61954.1"/>
    <property type="molecule type" value="Genomic_DNA"/>
</dbReference>
<dbReference type="InterPro" id="IPR054597">
    <property type="entry name" value="FeeM_cat"/>
</dbReference>
<reference evidence="2" key="1">
    <citation type="submission" date="2020-09" db="EMBL/GenBank/DDBJ databases">
        <title>Desulfogranum mesoprofundum gen. nov., sp. nov., a novel mesophilic, sulfate-reducing chemolithoautotroph isolated from a deep-sea hydrothermal vent chimney in the Suiyo Seamount.</title>
        <authorList>
            <person name="Hashimoto Y."/>
            <person name="Nakagawa S."/>
        </authorList>
    </citation>
    <scope>NUCLEOTIDE SEQUENCE</scope>
    <source>
        <strain evidence="2">KT2</strain>
    </source>
</reference>
<dbReference type="Proteomes" id="UP000826725">
    <property type="component" value="Chromosome"/>
</dbReference>
<dbReference type="Pfam" id="PF21926">
    <property type="entry name" value="FeeM"/>
    <property type="match status" value="1"/>
</dbReference>
<sequence>MTRQNNRVPPPPCETKLVETREELEEALRLVYRKYNIAGFQKKNRSGMRINFHNLLPTSYTLIRKNHSRIEGTLTVVQEYQGRLPSSELFAEEIEQVRHENSLLCELSGLAINTSSFKNSKTTLLSLFKAAFILGFDLLGCTDFCMMINPSHCNFYRNEMQFERVGPVRYYGKVNDAPAILLKMDLLTCEQHFLEKKPRLHDYFFLQKRKTVRNRILSLLPRHRELFNNQLAQHFFEIEPVILSSLTDQEKETLSLYFPDLTKTLLV</sequence>